<evidence type="ECO:0000313" key="2">
    <source>
        <dbReference type="Proteomes" id="UP000022611"/>
    </source>
</evidence>
<accession>A0A010T008</accession>
<reference evidence="1 2" key="1">
    <citation type="journal article" date="2011" name="J. Bacteriol.">
        <title>Draft genome sequence of the polycyclic aromatic hydrocarbon-degrading, genetically engineered bioluminescent bioreporter Pseudomonas fluorescens HK44.</title>
        <authorList>
            <person name="Chauhan A."/>
            <person name="Layton A.C."/>
            <person name="Williams D.E."/>
            <person name="Smartt A.E."/>
            <person name="Ripp S."/>
            <person name="Karpinets T.V."/>
            <person name="Brown S.D."/>
            <person name="Sayler G.S."/>
        </authorList>
    </citation>
    <scope>NUCLEOTIDE SEQUENCE [LARGE SCALE GENOMIC DNA]</scope>
    <source>
        <strain evidence="1 2">HK44</strain>
    </source>
</reference>
<name>A0A010T008_PSEFL</name>
<sequence length="93" mass="10181">MSPLPNPGVCPYTGKQIVGDFHWFRPAEFTAWALKKFPTLPKVVELLNLSASKLKPNEPTNAALLAIAGLLELLMDADRQLLPVQLAGEITEN</sequence>
<gene>
    <name evidence="1" type="ORF">HK44_019700</name>
</gene>
<dbReference type="EMBL" id="AFOY02000028">
    <property type="protein sequence ID" value="EXF91107.1"/>
    <property type="molecule type" value="Genomic_DNA"/>
</dbReference>
<dbReference type="HOGENOM" id="CLU_2397344_0_0_6"/>
<organism evidence="1 2">
    <name type="scientific">Pseudomonas fluorescens HK44</name>
    <dbReference type="NCBI Taxonomy" id="1042209"/>
    <lineage>
        <taxon>Bacteria</taxon>
        <taxon>Pseudomonadati</taxon>
        <taxon>Pseudomonadota</taxon>
        <taxon>Gammaproteobacteria</taxon>
        <taxon>Pseudomonadales</taxon>
        <taxon>Pseudomonadaceae</taxon>
        <taxon>Pseudomonas</taxon>
    </lineage>
</organism>
<dbReference type="AlphaFoldDB" id="A0A010T008"/>
<dbReference type="PATRIC" id="fig|1042209.11.peg.6112"/>
<dbReference type="Proteomes" id="UP000022611">
    <property type="component" value="Unassembled WGS sequence"/>
</dbReference>
<comment type="caution">
    <text evidence="1">The sequence shown here is derived from an EMBL/GenBank/DDBJ whole genome shotgun (WGS) entry which is preliminary data.</text>
</comment>
<evidence type="ECO:0000313" key="1">
    <source>
        <dbReference type="EMBL" id="EXF91107.1"/>
    </source>
</evidence>
<proteinExistence type="predicted"/>
<protein>
    <submittedName>
        <fullName evidence="1">Uncharacterized protein</fullName>
    </submittedName>
</protein>